<organism evidence="2 3">
    <name type="scientific">Steinernema glaseri</name>
    <dbReference type="NCBI Taxonomy" id="37863"/>
    <lineage>
        <taxon>Eukaryota</taxon>
        <taxon>Metazoa</taxon>
        <taxon>Ecdysozoa</taxon>
        <taxon>Nematoda</taxon>
        <taxon>Chromadorea</taxon>
        <taxon>Rhabditida</taxon>
        <taxon>Tylenchina</taxon>
        <taxon>Panagrolaimomorpha</taxon>
        <taxon>Strongyloidoidea</taxon>
        <taxon>Steinernematidae</taxon>
        <taxon>Steinernema</taxon>
    </lineage>
</organism>
<dbReference type="Proteomes" id="UP000095287">
    <property type="component" value="Unplaced"/>
</dbReference>
<feature type="region of interest" description="Disordered" evidence="1">
    <location>
        <begin position="214"/>
        <end position="240"/>
    </location>
</feature>
<dbReference type="WBParaSite" id="L893_g20304.t1">
    <property type="protein sequence ID" value="L893_g20304.t1"/>
    <property type="gene ID" value="L893_g20304"/>
</dbReference>
<protein>
    <submittedName>
        <fullName evidence="3">Cytochrome c domain-containing protein</fullName>
    </submittedName>
</protein>
<sequence>MCRRRPSVESGITSLGEKCNYEEASTKAMAGSQYCDDKSVHTVYSGGQCEAVSYCEEIASTRALAGSVHDAKSLTDSSCGAKFCNHHASVEGKVSSGASHAAVSIRERDMSPAGAFAEDCASCHGSKGLSSSTRNVVVAVKSHENGGEVMLMSDEAVREIQSANPGSFDLCRQSGIYGSTSSDGSSSAYENNDPFHVRAMMDTLKQMVADDIPSKSTVTVGPSGISSGSHRALNRREASTGIKSTALGRSNSSKSVFAGLNPKPSSSDKAEHVVTEQPTTVCATMVGPHSVKVIPNPKRSMTLTSSESVFDHFDPSELSNLQLKPAKRSFFSRAFWKKSKS</sequence>
<name>A0A1I7YW32_9BILA</name>
<evidence type="ECO:0000256" key="1">
    <source>
        <dbReference type="SAM" id="MobiDB-lite"/>
    </source>
</evidence>
<proteinExistence type="predicted"/>
<evidence type="ECO:0000313" key="2">
    <source>
        <dbReference type="Proteomes" id="UP000095287"/>
    </source>
</evidence>
<keyword evidence="2" id="KW-1185">Reference proteome</keyword>
<dbReference type="AlphaFoldDB" id="A0A1I7YW32"/>
<evidence type="ECO:0000313" key="3">
    <source>
        <dbReference type="WBParaSite" id="L893_g20304.t1"/>
    </source>
</evidence>
<feature type="compositionally biased region" description="Polar residues" evidence="1">
    <location>
        <begin position="214"/>
        <end position="229"/>
    </location>
</feature>
<accession>A0A1I7YW32</accession>
<reference evidence="3" key="1">
    <citation type="submission" date="2016-11" db="UniProtKB">
        <authorList>
            <consortium name="WormBaseParasite"/>
        </authorList>
    </citation>
    <scope>IDENTIFICATION</scope>
</reference>